<accession>A0AAD1G1Y5</accession>
<evidence type="ECO:0000313" key="2">
    <source>
        <dbReference type="EMBL" id="BBE35174.1"/>
    </source>
</evidence>
<dbReference type="EMBL" id="RBWX01000007">
    <property type="protein sequence ID" value="RKS92152.1"/>
    <property type="molecule type" value="Genomic_DNA"/>
</dbReference>
<organism evidence="2 4">
    <name type="scientific">Sphingosinicella microcystinivorans</name>
    <dbReference type="NCBI Taxonomy" id="335406"/>
    <lineage>
        <taxon>Bacteria</taxon>
        <taxon>Pseudomonadati</taxon>
        <taxon>Pseudomonadota</taxon>
        <taxon>Alphaproteobacteria</taxon>
        <taxon>Sphingomonadales</taxon>
        <taxon>Sphingosinicellaceae</taxon>
        <taxon>Sphingosinicella</taxon>
    </lineage>
</organism>
<reference evidence="3 5" key="2">
    <citation type="submission" date="2018-10" db="EMBL/GenBank/DDBJ databases">
        <title>Genomic Encyclopedia of Type Strains, Phase IV (KMG-IV): sequencing the most valuable type-strain genomes for metagenomic binning, comparative biology and taxonomic classification.</title>
        <authorList>
            <person name="Goeker M."/>
        </authorList>
    </citation>
    <scope>NUCLEOTIDE SEQUENCE [LARGE SCALE GENOMIC DNA]</scope>
    <source>
        <strain evidence="3 5">DSM 19791</strain>
    </source>
</reference>
<feature type="chain" id="PRO_5042030144" description="Lipoprotein" evidence="1">
    <location>
        <begin position="20"/>
        <end position="159"/>
    </location>
</feature>
<dbReference type="EMBL" id="AP018711">
    <property type="protein sequence ID" value="BBE35174.1"/>
    <property type="molecule type" value="Genomic_DNA"/>
</dbReference>
<evidence type="ECO:0000313" key="5">
    <source>
        <dbReference type="Proteomes" id="UP000276029"/>
    </source>
</evidence>
<dbReference type="PROSITE" id="PS51257">
    <property type="entry name" value="PROKAR_LIPOPROTEIN"/>
    <property type="match status" value="1"/>
</dbReference>
<name>A0AAD1G1Y5_SPHMI</name>
<feature type="signal peptide" evidence="1">
    <location>
        <begin position="1"/>
        <end position="19"/>
    </location>
</feature>
<keyword evidence="1" id="KW-0732">Signal</keyword>
<evidence type="ECO:0008006" key="6">
    <source>
        <dbReference type="Google" id="ProtNLM"/>
    </source>
</evidence>
<evidence type="ECO:0000313" key="4">
    <source>
        <dbReference type="Proteomes" id="UP000275727"/>
    </source>
</evidence>
<dbReference type="KEGG" id="smic:SmB9_28320"/>
<sequence length="159" mass="16989">MKRLIVFAVLLLVAACATRPVTYNRGWGLFNADAAEGNAVKLVYGAPNSDDIDLFAVCDRDAKVFELAFFTADSSGSVAEGTRTQLLVGPPGKITPLMASVQRHPSGEMMVVARVSLPPTFVRDWAGKRVTLAGQGTAMTLLARPDKAMIDDFLTRCGA</sequence>
<gene>
    <name evidence="3" type="ORF">DFR51_1732</name>
    <name evidence="2" type="ORF">SmB9_28320</name>
</gene>
<dbReference type="RefSeq" id="WP_121049265.1">
    <property type="nucleotide sequence ID" value="NZ_AP018711.1"/>
</dbReference>
<proteinExistence type="predicted"/>
<evidence type="ECO:0000256" key="1">
    <source>
        <dbReference type="SAM" id="SignalP"/>
    </source>
</evidence>
<reference evidence="2 4" key="1">
    <citation type="submission" date="2018-06" db="EMBL/GenBank/DDBJ databases">
        <title>Complete Genome Sequence of the Microcystin-Degrading Bacterium Sphingosinicella microcystinivorans Strain B-9.</title>
        <authorList>
            <person name="Jin H."/>
            <person name="Nishizawa T."/>
            <person name="Guo Y."/>
            <person name="Nishizawa A."/>
            <person name="Park H."/>
            <person name="Kato H."/>
            <person name="Tsuji K."/>
            <person name="Harada K."/>
        </authorList>
    </citation>
    <scope>NUCLEOTIDE SEQUENCE [LARGE SCALE GENOMIC DNA]</scope>
    <source>
        <strain evidence="2 4">B9</strain>
    </source>
</reference>
<keyword evidence="5" id="KW-1185">Reference proteome</keyword>
<dbReference type="Proteomes" id="UP000275727">
    <property type="component" value="Chromosome"/>
</dbReference>
<protein>
    <recommendedName>
        <fullName evidence="6">Lipoprotein</fullName>
    </recommendedName>
</protein>
<dbReference type="Proteomes" id="UP000276029">
    <property type="component" value="Unassembled WGS sequence"/>
</dbReference>
<evidence type="ECO:0000313" key="3">
    <source>
        <dbReference type="EMBL" id="RKS92152.1"/>
    </source>
</evidence>
<dbReference type="AlphaFoldDB" id="A0AAD1G1Y5"/>